<reference evidence="1 2" key="1">
    <citation type="submission" date="2008-01" db="EMBL/GenBank/DDBJ databases">
        <title>Complete sequence of Pseudomonas putida GB-1.</title>
        <authorList>
            <consortium name="US DOE Joint Genome Institute"/>
            <person name="Copeland A."/>
            <person name="Lucas S."/>
            <person name="Lapidus A."/>
            <person name="Barry K."/>
            <person name="Glavina del Rio T."/>
            <person name="Dalin E."/>
            <person name="Tice H."/>
            <person name="Pitluck S."/>
            <person name="Bruce D."/>
            <person name="Goodwin L."/>
            <person name="Chertkov O."/>
            <person name="Brettin T."/>
            <person name="Detter J.C."/>
            <person name="Han C."/>
            <person name="Kuske C.R."/>
            <person name="Schmutz J."/>
            <person name="Larimer F."/>
            <person name="Land M."/>
            <person name="Hauser L."/>
            <person name="Kyrpides N."/>
            <person name="Kim E."/>
            <person name="McCarthy J.K."/>
            <person name="Richardson P."/>
        </authorList>
    </citation>
    <scope>NUCLEOTIDE SEQUENCE [LARGE SCALE GENOMIC DNA]</scope>
    <source>
        <strain evidence="1 2">GB-1</strain>
    </source>
</reference>
<evidence type="ECO:0000313" key="2">
    <source>
        <dbReference type="Proteomes" id="UP000002157"/>
    </source>
</evidence>
<dbReference type="HOGENOM" id="CLU_3172209_0_0_6"/>
<evidence type="ECO:0000313" key="1">
    <source>
        <dbReference type="EMBL" id="ABY99694.1"/>
    </source>
</evidence>
<accession>B0KP15</accession>
<dbReference type="KEGG" id="ppg:PputGB1_3804"/>
<gene>
    <name evidence="1" type="ordered locus">PputGB1_3804</name>
</gene>
<dbReference type="Proteomes" id="UP000002157">
    <property type="component" value="Chromosome"/>
</dbReference>
<protein>
    <submittedName>
        <fullName evidence="1">Uncharacterized protein</fullName>
    </submittedName>
</protein>
<dbReference type="AlphaFoldDB" id="B0KP15"/>
<name>B0KP15_PSEPG</name>
<sequence>MLCAAAGDVRLQHDGVARVYVQWLQGSALDDDKVDRLSDLMAELEGL</sequence>
<organism evidence="1 2">
    <name type="scientific">Pseudomonas putida (strain GB-1)</name>
    <dbReference type="NCBI Taxonomy" id="76869"/>
    <lineage>
        <taxon>Bacteria</taxon>
        <taxon>Pseudomonadati</taxon>
        <taxon>Pseudomonadota</taxon>
        <taxon>Gammaproteobacteria</taxon>
        <taxon>Pseudomonadales</taxon>
        <taxon>Pseudomonadaceae</taxon>
        <taxon>Pseudomonas</taxon>
    </lineage>
</organism>
<dbReference type="EMBL" id="CP000926">
    <property type="protein sequence ID" value="ABY99694.1"/>
    <property type="molecule type" value="Genomic_DNA"/>
</dbReference>
<proteinExistence type="predicted"/>